<protein>
    <submittedName>
        <fullName evidence="2">Metal-dependent phosphohydrolase</fullName>
    </submittedName>
</protein>
<organism evidence="2 3">
    <name type="scientific">Acidihalobacter aeolianus</name>
    <dbReference type="NCBI Taxonomy" id="2792603"/>
    <lineage>
        <taxon>Bacteria</taxon>
        <taxon>Pseudomonadati</taxon>
        <taxon>Pseudomonadota</taxon>
        <taxon>Gammaproteobacteria</taxon>
        <taxon>Chromatiales</taxon>
        <taxon>Ectothiorhodospiraceae</taxon>
        <taxon>Acidihalobacter</taxon>
    </lineage>
</organism>
<dbReference type="InterPro" id="IPR052020">
    <property type="entry name" value="Cyclic_di-GMP/3'3'-cGAMP_PDE"/>
</dbReference>
<dbReference type="Gene3D" id="1.10.3210.10">
    <property type="entry name" value="Hypothetical protein af1432"/>
    <property type="match status" value="2"/>
</dbReference>
<evidence type="ECO:0000259" key="1">
    <source>
        <dbReference type="PROSITE" id="PS51832"/>
    </source>
</evidence>
<dbReference type="KEGG" id="aaeo:BJI67_12495"/>
<dbReference type="AlphaFoldDB" id="A0A1D8K9X4"/>
<dbReference type="Proteomes" id="UP000095342">
    <property type="component" value="Chromosome"/>
</dbReference>
<evidence type="ECO:0000313" key="3">
    <source>
        <dbReference type="Proteomes" id="UP000095342"/>
    </source>
</evidence>
<sequence length="454" mass="49447">MDQKAAAADAGLRLSEVIGALSHALDMTEGQAPGHCLRCCWIGMHLGAELGLPTAARTDLYYTLLLKDAGCSSNAARLWELYGGDDRLIKQDYKRVDSQSLLQLGRFVLTHTAPGEALRERFHRVLDLVRHGDELSTELVATRCERGADIALQLGFSPAVADGIRALDEHWNGQGRPYGLAGEAIPLQARIALLAQVVDVFHLAGGAEAALAEVRGRAERWFDPGLVEALERVSCLPGFWEGLAEEGVAQRVADLEPAESVILVDEDRLDGIAAAFGQVVDAKSPYTYGHSARVADFAERIGRRLEVPPQRLRWLRRGALLHDIGKLGVSNGLLDKPGALDADEWRLMRAHARYTEEILERIGLFGELAKVAGAHHERLDGKGYPYGLMADEIALETRIITTADIFDAITAARPYRDAIPVPEALRMMRSQVGSALDVRCLDALEASLSESEAS</sequence>
<accession>A0A1D8K9X4</accession>
<dbReference type="InterPro" id="IPR003607">
    <property type="entry name" value="HD/PDEase_dom"/>
</dbReference>
<dbReference type="Pfam" id="PF13487">
    <property type="entry name" value="HD_5"/>
    <property type="match status" value="2"/>
</dbReference>
<dbReference type="RefSeq" id="WP_070073298.1">
    <property type="nucleotide sequence ID" value="NZ_CP017448.1"/>
</dbReference>
<keyword evidence="2" id="KW-0378">Hydrolase</keyword>
<dbReference type="EMBL" id="CP017448">
    <property type="protein sequence ID" value="AOV17760.1"/>
    <property type="molecule type" value="Genomic_DNA"/>
</dbReference>
<name>A0A1D8K9X4_9GAMM</name>
<evidence type="ECO:0000313" key="2">
    <source>
        <dbReference type="EMBL" id="AOV17760.1"/>
    </source>
</evidence>
<dbReference type="InterPro" id="IPR037522">
    <property type="entry name" value="HD_GYP_dom"/>
</dbReference>
<dbReference type="PANTHER" id="PTHR45228">
    <property type="entry name" value="CYCLIC DI-GMP PHOSPHODIESTERASE TM_0186-RELATED"/>
    <property type="match status" value="1"/>
</dbReference>
<feature type="domain" description="HD-GYP" evidence="1">
    <location>
        <begin position="265"/>
        <end position="454"/>
    </location>
</feature>
<dbReference type="PROSITE" id="PS51832">
    <property type="entry name" value="HD_GYP"/>
    <property type="match status" value="1"/>
</dbReference>
<proteinExistence type="predicted"/>
<dbReference type="GO" id="GO:0008081">
    <property type="term" value="F:phosphoric diester hydrolase activity"/>
    <property type="evidence" value="ECO:0007669"/>
    <property type="project" value="UniProtKB-ARBA"/>
</dbReference>
<gene>
    <name evidence="2" type="ORF">BJI67_12495</name>
</gene>
<reference evidence="2 3" key="1">
    <citation type="submission" date="2016-09" db="EMBL/GenBank/DDBJ databases">
        <title>Acidihalobacter prosperus V6 (DSM14174).</title>
        <authorList>
            <person name="Khaleque H.N."/>
            <person name="Ramsay J.P."/>
            <person name="Murphy R.J.T."/>
            <person name="Kaksonen A.H."/>
            <person name="Boxall N.J."/>
            <person name="Watkin E.L.J."/>
        </authorList>
    </citation>
    <scope>NUCLEOTIDE SEQUENCE [LARGE SCALE GENOMIC DNA]</scope>
    <source>
        <strain evidence="2 3">V6</strain>
    </source>
</reference>
<dbReference type="InterPro" id="IPR006675">
    <property type="entry name" value="HDIG_dom"/>
</dbReference>
<dbReference type="PANTHER" id="PTHR45228:SF5">
    <property type="entry name" value="CYCLIC DI-GMP PHOSPHODIESTERASE VC_1348-RELATED"/>
    <property type="match status" value="1"/>
</dbReference>
<dbReference type="SMART" id="SM00471">
    <property type="entry name" value="HDc"/>
    <property type="match status" value="1"/>
</dbReference>
<dbReference type="NCBIfam" id="TIGR00277">
    <property type="entry name" value="HDIG"/>
    <property type="match status" value="1"/>
</dbReference>
<dbReference type="CDD" id="cd00077">
    <property type="entry name" value="HDc"/>
    <property type="match status" value="1"/>
</dbReference>
<dbReference type="SUPFAM" id="SSF109604">
    <property type="entry name" value="HD-domain/PDEase-like"/>
    <property type="match status" value="2"/>
</dbReference>
<keyword evidence="3" id="KW-1185">Reference proteome</keyword>